<dbReference type="AlphaFoldDB" id="A0A1B2DPT3"/>
<name>A0A1B2DPT3_9BACL</name>
<feature type="region of interest" description="Disordered" evidence="1">
    <location>
        <begin position="81"/>
        <end position="103"/>
    </location>
</feature>
<dbReference type="PANTHER" id="PTHR34374:SF1">
    <property type="entry name" value="LARGE RIBOSOMAL RNA SUBUNIT ACCUMULATION PROTEIN YCED HOMOLOG 1, CHLOROPLASTIC"/>
    <property type="match status" value="1"/>
</dbReference>
<evidence type="ECO:0000256" key="1">
    <source>
        <dbReference type="SAM" id="MobiDB-lite"/>
    </source>
</evidence>
<accession>A0A1B2DPT3</accession>
<sequence>MQFHVEETMSKRLKHTINESIDVAPLFEGRADVIHTGPLHVALEVEGNAGSILVDGQMTIDWELACSRCLEAVQEHTVIPFSEQFEPAPKRGQDEDEQEEDDDSDFIAVSGERLNLQPYVEEALQLFMPFAPLCKSDCKGLCHTCGQNLNEQTCGCNNEKLDHRFAALKDLFKDQ</sequence>
<organism evidence="2">
    <name type="scientific">Paenibacillus sp. BIHB 4019</name>
    <dbReference type="NCBI Taxonomy" id="1870819"/>
    <lineage>
        <taxon>Bacteria</taxon>
        <taxon>Bacillati</taxon>
        <taxon>Bacillota</taxon>
        <taxon>Bacilli</taxon>
        <taxon>Bacillales</taxon>
        <taxon>Paenibacillaceae</taxon>
        <taxon>Paenibacillus</taxon>
    </lineage>
</organism>
<evidence type="ECO:0008006" key="3">
    <source>
        <dbReference type="Google" id="ProtNLM"/>
    </source>
</evidence>
<dbReference type="PANTHER" id="PTHR34374">
    <property type="entry name" value="LARGE RIBOSOMAL RNA SUBUNIT ACCUMULATION PROTEIN YCED HOMOLOG 1, CHLOROPLASTIC"/>
    <property type="match status" value="1"/>
</dbReference>
<protein>
    <recommendedName>
        <fullName evidence="3">Metal-binding protein</fullName>
    </recommendedName>
</protein>
<dbReference type="RefSeq" id="WP_099520700.1">
    <property type="nucleotide sequence ID" value="NZ_CP016808.1"/>
</dbReference>
<dbReference type="InterPro" id="IPR003772">
    <property type="entry name" value="YceD"/>
</dbReference>
<feature type="compositionally biased region" description="Acidic residues" evidence="1">
    <location>
        <begin position="94"/>
        <end position="103"/>
    </location>
</feature>
<dbReference type="EMBL" id="CP016808">
    <property type="protein sequence ID" value="ANY69710.1"/>
    <property type="molecule type" value="Genomic_DNA"/>
</dbReference>
<reference evidence="2" key="1">
    <citation type="submission" date="2016-08" db="EMBL/GenBank/DDBJ databases">
        <title>Complete Genome Seqeunce of Paenibacillus sp. BIHB 4019 from tea rhizoplane.</title>
        <authorList>
            <person name="Thakur R."/>
            <person name="Swarnkar M.K."/>
            <person name="Gulati A."/>
        </authorList>
    </citation>
    <scope>NUCLEOTIDE SEQUENCE [LARGE SCALE GENOMIC DNA]</scope>
    <source>
        <strain evidence="2">BIHB4019</strain>
    </source>
</reference>
<gene>
    <name evidence="2" type="ORF">BBD42_26885</name>
</gene>
<evidence type="ECO:0000313" key="2">
    <source>
        <dbReference type="EMBL" id="ANY69710.1"/>
    </source>
</evidence>
<proteinExistence type="predicted"/>
<dbReference type="Pfam" id="PF02620">
    <property type="entry name" value="YceD"/>
    <property type="match status" value="1"/>
</dbReference>